<keyword evidence="3" id="KW-1185">Reference proteome</keyword>
<dbReference type="EMBL" id="LXQA011393926">
    <property type="protein sequence ID" value="MCI95682.1"/>
    <property type="molecule type" value="Genomic_DNA"/>
</dbReference>
<dbReference type="Proteomes" id="UP000265520">
    <property type="component" value="Unassembled WGS sequence"/>
</dbReference>
<evidence type="ECO:0000313" key="2">
    <source>
        <dbReference type="EMBL" id="MCI95682.1"/>
    </source>
</evidence>
<feature type="compositionally biased region" description="Polar residues" evidence="1">
    <location>
        <begin position="22"/>
        <end position="33"/>
    </location>
</feature>
<sequence length="33" mass="3388">VYVTFISSAGSSYHGPCGSKGPSLTPSSIHSEF</sequence>
<evidence type="ECO:0000256" key="1">
    <source>
        <dbReference type="SAM" id="MobiDB-lite"/>
    </source>
</evidence>
<feature type="non-terminal residue" evidence="2">
    <location>
        <position position="1"/>
    </location>
</feature>
<feature type="region of interest" description="Disordered" evidence="1">
    <location>
        <begin position="9"/>
        <end position="33"/>
    </location>
</feature>
<reference evidence="2 3" key="1">
    <citation type="journal article" date="2018" name="Front. Plant Sci.">
        <title>Red Clover (Trifolium pratense) and Zigzag Clover (T. medium) - A Picture of Genomic Similarities and Differences.</title>
        <authorList>
            <person name="Dluhosova J."/>
            <person name="Istvanek J."/>
            <person name="Nedelnik J."/>
            <person name="Repkova J."/>
        </authorList>
    </citation>
    <scope>NUCLEOTIDE SEQUENCE [LARGE SCALE GENOMIC DNA]</scope>
    <source>
        <strain evidence="3">cv. 10/8</strain>
        <tissue evidence="2">Leaf</tissue>
    </source>
</reference>
<feature type="non-terminal residue" evidence="2">
    <location>
        <position position="33"/>
    </location>
</feature>
<protein>
    <submittedName>
        <fullName evidence="2">Uncharacterized protein</fullName>
    </submittedName>
</protein>
<name>A0A392W7H1_9FABA</name>
<evidence type="ECO:0000313" key="3">
    <source>
        <dbReference type="Proteomes" id="UP000265520"/>
    </source>
</evidence>
<dbReference type="AlphaFoldDB" id="A0A392W7H1"/>
<comment type="caution">
    <text evidence="2">The sequence shown here is derived from an EMBL/GenBank/DDBJ whole genome shotgun (WGS) entry which is preliminary data.</text>
</comment>
<organism evidence="2 3">
    <name type="scientific">Trifolium medium</name>
    <dbReference type="NCBI Taxonomy" id="97028"/>
    <lineage>
        <taxon>Eukaryota</taxon>
        <taxon>Viridiplantae</taxon>
        <taxon>Streptophyta</taxon>
        <taxon>Embryophyta</taxon>
        <taxon>Tracheophyta</taxon>
        <taxon>Spermatophyta</taxon>
        <taxon>Magnoliopsida</taxon>
        <taxon>eudicotyledons</taxon>
        <taxon>Gunneridae</taxon>
        <taxon>Pentapetalae</taxon>
        <taxon>rosids</taxon>
        <taxon>fabids</taxon>
        <taxon>Fabales</taxon>
        <taxon>Fabaceae</taxon>
        <taxon>Papilionoideae</taxon>
        <taxon>50 kb inversion clade</taxon>
        <taxon>NPAAA clade</taxon>
        <taxon>Hologalegina</taxon>
        <taxon>IRL clade</taxon>
        <taxon>Trifolieae</taxon>
        <taxon>Trifolium</taxon>
    </lineage>
</organism>
<proteinExistence type="predicted"/>
<accession>A0A392W7H1</accession>